<sequence length="399" mass="45067">MPLAPAFVDAIAQSNAQLNSSILAFYSDTDASLGAYMLGIIINIFFMGMLTMQTWNYFHIFTEDKTSMKWYVGILYVINVLQTCCDCSLLYLNYAKHFGDFDYFDITNWLFWTEPALNGMIAFLVQSFFIHRTWTFMRRHTTARWLYLAIFVPSVILCLISSLVLAAALARVGRMSTVSHVKVEVVVWLVPASVVDVGLTTVLTILLYRSKTGFLTTDSILNSLVRLTMETGFLSAVVAVLDTIFYVAQSSENMTHMALQFPLGKLYTHSVMVTLHARAEQRRHLLNPSVHNKISNTWDAPGLTYGLDSHDLRINKATNVVVTQSTVIREEAIGLESLKNVARKHDRLVPAHEQNYKWNVSTRRDSFTRIGTNSTTSDKTINDVRAGLDSISQEQLHEP</sequence>
<keyword evidence="1" id="KW-1133">Transmembrane helix</keyword>
<feature type="transmembrane region" description="Helical" evidence="1">
    <location>
        <begin position="70"/>
        <end position="95"/>
    </location>
</feature>
<dbReference type="STRING" id="1198029.A0A1U7LVA9"/>
<feature type="domain" description="DUF6534" evidence="2">
    <location>
        <begin position="193"/>
        <end position="279"/>
    </location>
</feature>
<feature type="transmembrane region" description="Helical" evidence="1">
    <location>
        <begin position="229"/>
        <end position="248"/>
    </location>
</feature>
<evidence type="ECO:0000313" key="4">
    <source>
        <dbReference type="Proteomes" id="UP000186594"/>
    </source>
</evidence>
<feature type="transmembrane region" description="Helical" evidence="1">
    <location>
        <begin position="33"/>
        <end position="58"/>
    </location>
</feature>
<dbReference type="InterPro" id="IPR045339">
    <property type="entry name" value="DUF6534"/>
</dbReference>
<accession>A0A1U7LVA9</accession>
<dbReference type="AlphaFoldDB" id="A0A1U7LVA9"/>
<keyword evidence="1" id="KW-0812">Transmembrane</keyword>
<feature type="transmembrane region" description="Helical" evidence="1">
    <location>
        <begin position="115"/>
        <end position="134"/>
    </location>
</feature>
<feature type="transmembrane region" description="Helical" evidence="1">
    <location>
        <begin position="185"/>
        <end position="208"/>
    </location>
</feature>
<reference evidence="3 4" key="1">
    <citation type="submission" date="2016-04" db="EMBL/GenBank/DDBJ databases">
        <title>Evolutionary innovation and constraint leading to complex multicellularity in the Ascomycota.</title>
        <authorList>
            <person name="Cisse O."/>
            <person name="Nguyen A."/>
            <person name="Hewitt D.A."/>
            <person name="Jedd G."/>
            <person name="Stajich J.E."/>
        </authorList>
    </citation>
    <scope>NUCLEOTIDE SEQUENCE [LARGE SCALE GENOMIC DNA]</scope>
    <source>
        <strain evidence="3 4">DAH-3</strain>
    </source>
</reference>
<evidence type="ECO:0000313" key="3">
    <source>
        <dbReference type="EMBL" id="OLL26451.1"/>
    </source>
</evidence>
<protein>
    <recommendedName>
        <fullName evidence="2">DUF6534 domain-containing protein</fullName>
    </recommendedName>
</protein>
<keyword evidence="4" id="KW-1185">Reference proteome</keyword>
<dbReference type="EMBL" id="LXFE01000181">
    <property type="protein sequence ID" value="OLL26451.1"/>
    <property type="molecule type" value="Genomic_DNA"/>
</dbReference>
<gene>
    <name evidence="3" type="ORF">NEOLI_001110</name>
</gene>
<dbReference type="OrthoDB" id="3183258at2759"/>
<dbReference type="PANTHER" id="PTHR40465:SF1">
    <property type="entry name" value="DUF6534 DOMAIN-CONTAINING PROTEIN"/>
    <property type="match status" value="1"/>
</dbReference>
<evidence type="ECO:0000259" key="2">
    <source>
        <dbReference type="Pfam" id="PF20152"/>
    </source>
</evidence>
<comment type="caution">
    <text evidence="3">The sequence shown here is derived from an EMBL/GenBank/DDBJ whole genome shotgun (WGS) entry which is preliminary data.</text>
</comment>
<evidence type="ECO:0000256" key="1">
    <source>
        <dbReference type="SAM" id="Phobius"/>
    </source>
</evidence>
<dbReference type="Pfam" id="PF20152">
    <property type="entry name" value="DUF6534"/>
    <property type="match status" value="1"/>
</dbReference>
<proteinExistence type="predicted"/>
<dbReference type="Proteomes" id="UP000186594">
    <property type="component" value="Unassembled WGS sequence"/>
</dbReference>
<feature type="transmembrane region" description="Helical" evidence="1">
    <location>
        <begin position="146"/>
        <end position="173"/>
    </location>
</feature>
<keyword evidence="1" id="KW-0472">Membrane</keyword>
<dbReference type="PANTHER" id="PTHR40465">
    <property type="entry name" value="CHROMOSOME 1, WHOLE GENOME SHOTGUN SEQUENCE"/>
    <property type="match status" value="1"/>
</dbReference>
<name>A0A1U7LVA9_NEOID</name>
<organism evidence="3 4">
    <name type="scientific">Neolecta irregularis (strain DAH-3)</name>
    <dbReference type="NCBI Taxonomy" id="1198029"/>
    <lineage>
        <taxon>Eukaryota</taxon>
        <taxon>Fungi</taxon>
        <taxon>Dikarya</taxon>
        <taxon>Ascomycota</taxon>
        <taxon>Taphrinomycotina</taxon>
        <taxon>Neolectales</taxon>
        <taxon>Neolectaceae</taxon>
        <taxon>Neolecta</taxon>
    </lineage>
</organism>